<dbReference type="FunFam" id="3.40.605.10:FF:000026">
    <property type="entry name" value="Aldehyde dehydrogenase, putative"/>
    <property type="match status" value="1"/>
</dbReference>
<feature type="active site" evidence="4">
    <location>
        <position position="931"/>
    </location>
</feature>
<dbReference type="GO" id="GO:0005975">
    <property type="term" value="P:carbohydrate metabolic process"/>
    <property type="evidence" value="ECO:0007669"/>
    <property type="project" value="InterPro"/>
</dbReference>
<dbReference type="GO" id="GO:0006598">
    <property type="term" value="P:polyamine catabolic process"/>
    <property type="evidence" value="ECO:0007669"/>
    <property type="project" value="TreeGrafter"/>
</dbReference>
<dbReference type="InterPro" id="IPR035396">
    <property type="entry name" value="Bac_rhamnosid6H"/>
</dbReference>
<dbReference type="SUPFAM" id="SSF48208">
    <property type="entry name" value="Six-hairpin glycosidases"/>
    <property type="match status" value="1"/>
</dbReference>
<feature type="domain" description="Alpha-L-rhamnosidase six-hairpin glycosidase" evidence="7">
    <location>
        <begin position="242"/>
        <end position="580"/>
    </location>
</feature>
<dbReference type="Gene3D" id="3.40.605.10">
    <property type="entry name" value="Aldehyde Dehydrogenase, Chain A, domain 1"/>
    <property type="match status" value="1"/>
</dbReference>
<dbReference type="InterPro" id="IPR016162">
    <property type="entry name" value="Ald_DH_N"/>
</dbReference>
<comment type="similarity">
    <text evidence="1 5">Belongs to the aldehyde dehydrogenase family.</text>
</comment>
<dbReference type="Gene3D" id="2.60.420.10">
    <property type="entry name" value="Maltose phosphorylase, domain 3"/>
    <property type="match status" value="1"/>
</dbReference>
<evidence type="ECO:0000259" key="6">
    <source>
        <dbReference type="Pfam" id="PF00171"/>
    </source>
</evidence>
<evidence type="ECO:0000256" key="2">
    <source>
        <dbReference type="ARBA" id="ARBA00023002"/>
    </source>
</evidence>
<dbReference type="Pfam" id="PF17389">
    <property type="entry name" value="Bac_rhamnosid6H"/>
    <property type="match status" value="1"/>
</dbReference>
<dbReference type="InterPro" id="IPR012341">
    <property type="entry name" value="6hp_glycosidase-like_sf"/>
</dbReference>
<evidence type="ECO:0000256" key="3">
    <source>
        <dbReference type="ARBA" id="ARBA00024226"/>
    </source>
</evidence>
<proteinExistence type="inferred from homology"/>
<dbReference type="EC" id="1.2.1.3" evidence="3"/>
<evidence type="ECO:0000313" key="9">
    <source>
        <dbReference type="Proteomes" id="UP001320420"/>
    </source>
</evidence>
<accession>A0AAN9U6P7</accession>
<dbReference type="Gene3D" id="3.40.309.10">
    <property type="entry name" value="Aldehyde Dehydrogenase, Chain A, domain 2"/>
    <property type="match status" value="1"/>
</dbReference>
<dbReference type="SUPFAM" id="SSF53720">
    <property type="entry name" value="ALDH-like"/>
    <property type="match status" value="1"/>
</dbReference>
<evidence type="ECO:0000259" key="7">
    <source>
        <dbReference type="Pfam" id="PF17389"/>
    </source>
</evidence>
<dbReference type="AlphaFoldDB" id="A0AAN9U6P7"/>
<dbReference type="Proteomes" id="UP001320420">
    <property type="component" value="Unassembled WGS sequence"/>
</dbReference>
<reference evidence="8 9" key="1">
    <citation type="submission" date="2024-02" db="EMBL/GenBank/DDBJ databases">
        <title>De novo assembly and annotation of 12 fungi associated with fruit tree decline syndrome in Ontario, Canada.</title>
        <authorList>
            <person name="Sulman M."/>
            <person name="Ellouze W."/>
            <person name="Ilyukhin E."/>
        </authorList>
    </citation>
    <scope>NUCLEOTIDE SEQUENCE [LARGE SCALE GENOMIC DNA]</scope>
    <source>
        <strain evidence="8 9">M11/M66-122</strain>
    </source>
</reference>
<dbReference type="FunFam" id="3.40.605.10:FF:000050">
    <property type="entry name" value="Aldehyde dehydrogenase, mitochondrial"/>
    <property type="match status" value="1"/>
</dbReference>
<protein>
    <recommendedName>
        <fullName evidence="3">aldehyde dehydrogenase (NAD(+))</fullName>
        <ecNumber evidence="3">1.2.1.3</ecNumber>
    </recommendedName>
</protein>
<evidence type="ECO:0000256" key="5">
    <source>
        <dbReference type="RuleBase" id="RU003345"/>
    </source>
</evidence>
<evidence type="ECO:0000313" key="8">
    <source>
        <dbReference type="EMBL" id="KAK7741928.1"/>
    </source>
</evidence>
<dbReference type="PANTHER" id="PTHR43720:SF3">
    <property type="entry name" value="ALDEHYDE DEHYDROGENASE ALDH (AFU_ORTHOLOGUE AFUA_8G02310)-RELATED"/>
    <property type="match status" value="1"/>
</dbReference>
<evidence type="ECO:0000256" key="4">
    <source>
        <dbReference type="PROSITE-ProRule" id="PRU10007"/>
    </source>
</evidence>
<dbReference type="FunFam" id="3.40.309.10:FF:000012">
    <property type="entry name" value="Betaine aldehyde dehydrogenase"/>
    <property type="match status" value="1"/>
</dbReference>
<dbReference type="InterPro" id="IPR029510">
    <property type="entry name" value="Ald_DH_CS_GLU"/>
</dbReference>
<dbReference type="GO" id="GO:0004029">
    <property type="term" value="F:aldehyde dehydrogenase (NAD+) activity"/>
    <property type="evidence" value="ECO:0007669"/>
    <property type="project" value="UniProtKB-EC"/>
</dbReference>
<dbReference type="Gene3D" id="1.50.10.10">
    <property type="match status" value="1"/>
</dbReference>
<dbReference type="InterPro" id="IPR015590">
    <property type="entry name" value="Aldehyde_DH_dom"/>
</dbReference>
<dbReference type="EMBL" id="JAKJXP020000152">
    <property type="protein sequence ID" value="KAK7741928.1"/>
    <property type="molecule type" value="Genomic_DNA"/>
</dbReference>
<evidence type="ECO:0000256" key="1">
    <source>
        <dbReference type="ARBA" id="ARBA00009986"/>
    </source>
</evidence>
<dbReference type="InterPro" id="IPR008928">
    <property type="entry name" value="6-hairpin_glycosidase_sf"/>
</dbReference>
<feature type="domain" description="Aldehyde dehydrogenase" evidence="6">
    <location>
        <begin position="708"/>
        <end position="1155"/>
    </location>
</feature>
<keyword evidence="9" id="KW-1185">Reference proteome</keyword>
<name>A0AAN9U6P7_9PEZI</name>
<dbReference type="PANTHER" id="PTHR43720">
    <property type="entry name" value="2-AMINOMUCONIC SEMIALDEHYDE DEHYDROGENASE"/>
    <property type="match status" value="1"/>
</dbReference>
<dbReference type="InterPro" id="IPR016161">
    <property type="entry name" value="Ald_DH/histidinol_DH"/>
</dbReference>
<keyword evidence="2 5" id="KW-0560">Oxidoreductase</keyword>
<dbReference type="InterPro" id="IPR016163">
    <property type="entry name" value="Ald_DH_C"/>
</dbReference>
<dbReference type="PROSITE" id="PS00687">
    <property type="entry name" value="ALDEHYDE_DEHYDR_GLU"/>
    <property type="match status" value="1"/>
</dbReference>
<comment type="caution">
    <text evidence="8">The sequence shown here is derived from an EMBL/GenBank/DDBJ whole genome shotgun (WGS) entry which is preliminary data.</text>
</comment>
<sequence length="1163" mass="125817">MIDVDDTKPWTAYINSPSSRLVRPRSIRAISGDAVVRTSSSGVYTLHMEAGSQITLDFSYVAGWLRMETSTSEPTMPEDEAGGHPAAAAPHFSLAFAESPAFIRAISDDTGPVYTQDYDKALNVTIDGGAETYRMPRERFRGGFRFVTIHAYRSAITISDVVCELGYSPSQADPSDWAGHFWAEQGVGEDGGGDGDDLLVRIWYAGVFTAQTNIAPPYTSRWLPQVEDGWAYNATLGVEGPMLVDGAKRDRAVWSGDLGIAGTTAFLGLGSVGLEAVYYALETMFRYQNDTDGMLPYSGPTTSSFLHGSKSDVYHAWAMVACFNYAVFTGNETWVDTHWENLTRGVEYIVGRLDNHVGLAEHVYTSDWARVGSGGFYSALNALNYHVLSSFASLALDTATERYSKTPITLQLSTFIVPILLTLHSNSRREQAESWSAASARLKIAFNEVLWDENNALFRDNETAAGAELYPQDGNAIALLYNLTTNQNQSIQISNALTRNWNEIGPVAPELADTISPFISSAEVLAHYAAGQSRTALDLIRKTWGYLLDSPLMTGTTLIEGMSANGSLAYRSMRSYNHDSAYTSLSHSWSTGPTQALSFKTVGLEIIGWKRWVFRPQPGDLQSLRTGYVSPMGHFEAIVEFDGPNGLAGRTLEATLTTPNGTTGSIQLPFECRLVTVDRKAYVKGELLAGGGVRKVIGRDCLFINNEFVPAQSGETIETVNPFDSSAIASVAAAGAADVDAAVKAARAAFRNPAWRGLSAAARGALLYRLAEVVERESKVLATIDAWDNGKPYAVALGEDLAESVAVFKYYAGWADKIYGQTIETSEAKLAYTKHEPMAAWKLGPALACGNTIVLKAAEQTPLSALYLGTLIKEAGFPPGVVNIINGYGRTAGVALSEHLGVDKIAFTGSTITGKAIMRSAAVNLKNITLETGGKSPLIIFDDADLEQAVKWSHVGIMSGSGQVCTSTSRIYVQEKVYEKFVEQFKDYTVQNSTSGSQFDEKTTHGPQISKVQQEKILSYVESAKSEGGRLVLGGKPGPGNGFFVEPTIFADTKNHMKAVREEIFGPFVVIQSFTTDEEAIEKANDTEYGLGAAVFSKDIVRAHKAAGAIEAGMVWINSSQDSHFGIPFGGYKQSGIGRELGQYALSSYTQVKAIHVNLGTIL</sequence>
<dbReference type="Pfam" id="PF00171">
    <property type="entry name" value="Aldedh"/>
    <property type="match status" value="1"/>
</dbReference>
<organism evidence="8 9">
    <name type="scientific">Diatrype stigma</name>
    <dbReference type="NCBI Taxonomy" id="117547"/>
    <lineage>
        <taxon>Eukaryota</taxon>
        <taxon>Fungi</taxon>
        <taxon>Dikarya</taxon>
        <taxon>Ascomycota</taxon>
        <taxon>Pezizomycotina</taxon>
        <taxon>Sordariomycetes</taxon>
        <taxon>Xylariomycetidae</taxon>
        <taxon>Xylariales</taxon>
        <taxon>Diatrypaceae</taxon>
        <taxon>Diatrype</taxon>
    </lineage>
</organism>
<gene>
    <name evidence="8" type="ORF">SLS62_010863</name>
</gene>
<dbReference type="GO" id="GO:0046394">
    <property type="term" value="P:carboxylic acid biosynthetic process"/>
    <property type="evidence" value="ECO:0007669"/>
    <property type="project" value="UniProtKB-ARBA"/>
</dbReference>